<dbReference type="OrthoDB" id="4571298at2"/>
<evidence type="ECO:0000313" key="3">
    <source>
        <dbReference type="Proteomes" id="UP000318578"/>
    </source>
</evidence>
<gene>
    <name evidence="2" type="ORF">FNH06_10220</name>
</gene>
<protein>
    <submittedName>
        <fullName evidence="2">Nuclear transport factor 2 family protein</fullName>
    </submittedName>
</protein>
<reference evidence="2 3" key="1">
    <citation type="submission" date="2019-07" db="EMBL/GenBank/DDBJ databases">
        <title>New species of Amycolatopsis and Streptomyces.</title>
        <authorList>
            <person name="Duangmal K."/>
            <person name="Teo W.F.A."/>
            <person name="Lipun K."/>
        </authorList>
    </citation>
    <scope>NUCLEOTIDE SEQUENCE [LARGE SCALE GENOMIC DNA]</scope>
    <source>
        <strain evidence="2 3">JCM 30562</strain>
    </source>
</reference>
<accession>A0A558AG93</accession>
<proteinExistence type="predicted"/>
<keyword evidence="3" id="KW-1185">Reference proteome</keyword>
<dbReference type="InterPro" id="IPR037401">
    <property type="entry name" value="SnoaL-like"/>
</dbReference>
<dbReference type="AlphaFoldDB" id="A0A558AG93"/>
<name>A0A558AG93_9PSEU</name>
<evidence type="ECO:0000259" key="1">
    <source>
        <dbReference type="Pfam" id="PF13577"/>
    </source>
</evidence>
<comment type="caution">
    <text evidence="2">The sequence shown here is derived from an EMBL/GenBank/DDBJ whole genome shotgun (WGS) entry which is preliminary data.</text>
</comment>
<feature type="domain" description="SnoaL-like" evidence="1">
    <location>
        <begin position="58"/>
        <end position="201"/>
    </location>
</feature>
<dbReference type="Pfam" id="PF13577">
    <property type="entry name" value="SnoaL_4"/>
    <property type="match status" value="1"/>
</dbReference>
<dbReference type="Gene3D" id="3.10.450.50">
    <property type="match status" value="1"/>
</dbReference>
<dbReference type="EMBL" id="VJZA01000012">
    <property type="protein sequence ID" value="TVT23263.1"/>
    <property type="molecule type" value="Genomic_DNA"/>
</dbReference>
<dbReference type="InterPro" id="IPR032710">
    <property type="entry name" value="NTF2-like_dom_sf"/>
</dbReference>
<dbReference type="SUPFAM" id="SSF54427">
    <property type="entry name" value="NTF2-like"/>
    <property type="match status" value="1"/>
</dbReference>
<evidence type="ECO:0000313" key="2">
    <source>
        <dbReference type="EMBL" id="TVT23263.1"/>
    </source>
</evidence>
<organism evidence="2 3">
    <name type="scientific">Amycolatopsis acidiphila</name>
    <dbReference type="NCBI Taxonomy" id="715473"/>
    <lineage>
        <taxon>Bacteria</taxon>
        <taxon>Bacillati</taxon>
        <taxon>Actinomycetota</taxon>
        <taxon>Actinomycetes</taxon>
        <taxon>Pseudonocardiales</taxon>
        <taxon>Pseudonocardiaceae</taxon>
        <taxon>Amycolatopsis</taxon>
    </lineage>
</organism>
<dbReference type="Proteomes" id="UP000318578">
    <property type="component" value="Unassembled WGS sequence"/>
</dbReference>
<sequence>MAEPRSLSLVSRCPRTLSCHRKGDTESKEIGVSSTEEVSTAGVARLQRTVVELAERVRSLEAAAEIRALHHKYGYYLDKCLYDEVVDLFGADGEVAFAGGVYRGRAGVERLYLQRFRARFTGGHNGPVRGFLLEHVMLQDVVTVSPDGTSARARFRCLMQAGAHESAPEQVSRLSFQQWWEGGLYENAYVLENGVWKIKRLGYFPFWHAEYESGWAHTAPMTHMIPETTYPEDPLGPDELIEGFAFFPATDVVPFHYPHPVTGRDPAGEAVR</sequence>